<keyword evidence="1" id="KW-0472">Membrane</keyword>
<dbReference type="AlphaFoldDB" id="A0A653IEL1"/>
<sequence>MTTRTKRIVLSLYLLLFGMTLFGIFFEQTGATFFSVVQLGVLSYFYFELLSQNTHHSSPSKEQDIIHRSTQLRFRIIQILLFLLIGIDYLFFGQTDLLLVSAFSISIAVPAIIRYVRLRMNDHSKEENDV</sequence>
<feature type="transmembrane region" description="Helical" evidence="1">
    <location>
        <begin position="7"/>
        <end position="26"/>
    </location>
</feature>
<feature type="transmembrane region" description="Helical" evidence="1">
    <location>
        <begin position="32"/>
        <end position="51"/>
    </location>
</feature>
<feature type="transmembrane region" description="Helical" evidence="1">
    <location>
        <begin position="97"/>
        <end position="116"/>
    </location>
</feature>
<dbReference type="EMBL" id="CABWKQ010000027">
    <property type="protein sequence ID" value="VWX37668.1"/>
    <property type="molecule type" value="Genomic_DNA"/>
</dbReference>
<proteinExistence type="predicted"/>
<accession>A0A653IEL1</accession>
<keyword evidence="1" id="KW-1133">Transmembrane helix</keyword>
<name>A0A653IEL1_9BACL</name>
<feature type="transmembrane region" description="Helical" evidence="1">
    <location>
        <begin position="72"/>
        <end position="91"/>
    </location>
</feature>
<evidence type="ECO:0000256" key="1">
    <source>
        <dbReference type="SAM" id="Phobius"/>
    </source>
</evidence>
<evidence type="ECO:0000313" key="2">
    <source>
        <dbReference type="EMBL" id="VWX37668.1"/>
    </source>
</evidence>
<organism evidence="2 3">
    <name type="scientific">Exiguobacterium oxidotolerans</name>
    <dbReference type="NCBI Taxonomy" id="223958"/>
    <lineage>
        <taxon>Bacteria</taxon>
        <taxon>Bacillati</taxon>
        <taxon>Bacillota</taxon>
        <taxon>Bacilli</taxon>
        <taxon>Bacillales</taxon>
        <taxon>Bacillales Family XII. Incertae Sedis</taxon>
        <taxon>Exiguobacterium</taxon>
    </lineage>
</organism>
<dbReference type="RefSeq" id="WP_159173647.1">
    <property type="nucleotide sequence ID" value="NZ_LR732312.1"/>
</dbReference>
<protein>
    <submittedName>
        <fullName evidence="2">Uncharacterized protein</fullName>
    </submittedName>
</protein>
<gene>
    <name evidence="2" type="ORF">EXIGUO9Y_330092</name>
</gene>
<dbReference type="Proteomes" id="UP000439752">
    <property type="component" value="Unassembled WGS sequence"/>
</dbReference>
<evidence type="ECO:0000313" key="3">
    <source>
        <dbReference type="Proteomes" id="UP000439752"/>
    </source>
</evidence>
<reference evidence="2 3" key="1">
    <citation type="submission" date="2019-10" db="EMBL/GenBank/DDBJ databases">
        <authorList>
            <person name="Karimi E."/>
        </authorList>
    </citation>
    <scope>NUCLEOTIDE SEQUENCE [LARGE SCALE GENOMIC DNA]</scope>
    <source>
        <strain evidence="2">Exiguobacterium sp. 9Y</strain>
    </source>
</reference>
<keyword evidence="3" id="KW-1185">Reference proteome</keyword>
<keyword evidence="1" id="KW-0812">Transmembrane</keyword>